<proteinExistence type="predicted"/>
<dbReference type="Proteomes" id="UP000245138">
    <property type="component" value="Unassembled WGS sequence"/>
</dbReference>
<accession>A0A2U1TKU1</accession>
<evidence type="ECO:0000313" key="2">
    <source>
        <dbReference type="Proteomes" id="UP000245138"/>
    </source>
</evidence>
<reference evidence="1 2" key="1">
    <citation type="submission" date="2018-04" db="EMBL/GenBank/DDBJ databases">
        <title>Brenneria corticis sp.nov.</title>
        <authorList>
            <person name="Li Y."/>
        </authorList>
    </citation>
    <scope>NUCLEOTIDE SEQUENCE [LARGE SCALE GENOMIC DNA]</scope>
    <source>
        <strain evidence="1 2">LMG 27715</strain>
    </source>
</reference>
<gene>
    <name evidence="1" type="ORF">B4923_18030</name>
</gene>
<dbReference type="AlphaFoldDB" id="A0A2U1TKU1"/>
<sequence>MIELRNLASFMTDPEYLELMTWCLALHRRVLRVDRSGAYREMSKLFSNTIKSDESWLNMFQMTTRLPPSAAPRDKAFQLFQTIDGVGEGCFKPHLQIIYAFAYREAEGIWHDDVFEKDFGALVAGFPVTNKRPPSIFLKDPELNIPVNQWRNISAHKSFSLVAPKTILVIYGKGPRTKEQKIGLHRLSLVSSWLIKVHSAVRLANIITFVEHIREITSINQPNPERSLSSPLLGIAHGLSTVGFECIEWKVRSREGVLTVVDKINRDPIEALIHSSQQLVELSVGVLQDVATSSRVSKVSIQLKLPDGSLFGKARVSVNDADAFSLRKLSLNEYMECMEWILE</sequence>
<organism evidence="1 2">
    <name type="scientific">Brenneria roseae subsp. americana</name>
    <dbReference type="NCBI Taxonomy" id="1508507"/>
    <lineage>
        <taxon>Bacteria</taxon>
        <taxon>Pseudomonadati</taxon>
        <taxon>Pseudomonadota</taxon>
        <taxon>Gammaproteobacteria</taxon>
        <taxon>Enterobacterales</taxon>
        <taxon>Pectobacteriaceae</taxon>
        <taxon>Brenneria</taxon>
    </lineage>
</organism>
<comment type="caution">
    <text evidence="1">The sequence shown here is derived from an EMBL/GenBank/DDBJ whole genome shotgun (WGS) entry which is preliminary data.</text>
</comment>
<protein>
    <submittedName>
        <fullName evidence="1">Uncharacterized protein</fullName>
    </submittedName>
</protein>
<keyword evidence="2" id="KW-1185">Reference proteome</keyword>
<evidence type="ECO:0000313" key="1">
    <source>
        <dbReference type="EMBL" id="PWC10031.1"/>
    </source>
</evidence>
<name>A0A2U1TKU1_9GAMM</name>
<dbReference type="EMBL" id="QDKJ01000016">
    <property type="protein sequence ID" value="PWC10031.1"/>
    <property type="molecule type" value="Genomic_DNA"/>
</dbReference>